<dbReference type="EMBL" id="ANHY01000004">
    <property type="protein sequence ID" value="EKV31944.1"/>
    <property type="molecule type" value="Genomic_DNA"/>
</dbReference>
<reference evidence="3 4" key="1">
    <citation type="journal article" date="2013" name="Genome Announc.">
        <title>Draft Genome Sequence of an Alphaproteobacterium, Caenispirillum salinarum AK4(T), Isolated from a Solar Saltern.</title>
        <authorList>
            <person name="Khatri I."/>
            <person name="Singh A."/>
            <person name="Korpole S."/>
            <person name="Pinnaka A.K."/>
            <person name="Subramanian S."/>
        </authorList>
    </citation>
    <scope>NUCLEOTIDE SEQUENCE [LARGE SCALE GENOMIC DNA]</scope>
    <source>
        <strain evidence="3 4">AK4</strain>
    </source>
</reference>
<evidence type="ECO:0000256" key="1">
    <source>
        <dbReference type="SAM" id="Coils"/>
    </source>
</evidence>
<keyword evidence="2" id="KW-1133">Transmembrane helix</keyword>
<evidence type="ECO:0000313" key="3">
    <source>
        <dbReference type="EMBL" id="EKV31944.1"/>
    </source>
</evidence>
<keyword evidence="2" id="KW-0472">Membrane</keyword>
<keyword evidence="2" id="KW-0812">Transmembrane</keyword>
<organism evidence="3 4">
    <name type="scientific">Caenispirillum salinarum AK4</name>
    <dbReference type="NCBI Taxonomy" id="1238182"/>
    <lineage>
        <taxon>Bacteria</taxon>
        <taxon>Pseudomonadati</taxon>
        <taxon>Pseudomonadota</taxon>
        <taxon>Alphaproteobacteria</taxon>
        <taxon>Rhodospirillales</taxon>
        <taxon>Novispirillaceae</taxon>
        <taxon>Caenispirillum</taxon>
    </lineage>
</organism>
<gene>
    <name evidence="3" type="ORF">C882_3008</name>
</gene>
<evidence type="ECO:0000256" key="2">
    <source>
        <dbReference type="SAM" id="Phobius"/>
    </source>
</evidence>
<dbReference type="eggNOG" id="ENOG502Z8Y7">
    <property type="taxonomic scope" value="Bacteria"/>
</dbReference>
<dbReference type="AlphaFoldDB" id="K9H4D1"/>
<protein>
    <recommendedName>
        <fullName evidence="5">Transmembrane protein</fullName>
    </recommendedName>
</protein>
<keyword evidence="4" id="KW-1185">Reference proteome</keyword>
<accession>K9H4D1</accession>
<dbReference type="Proteomes" id="UP000009881">
    <property type="component" value="Unassembled WGS sequence"/>
</dbReference>
<comment type="caution">
    <text evidence="3">The sequence shown here is derived from an EMBL/GenBank/DDBJ whole genome shotgun (WGS) entry which is preliminary data.</text>
</comment>
<keyword evidence="1" id="KW-0175">Coiled coil</keyword>
<dbReference type="OrthoDB" id="9795988at2"/>
<name>K9H4D1_9PROT</name>
<proteinExistence type="predicted"/>
<feature type="transmembrane region" description="Helical" evidence="2">
    <location>
        <begin position="206"/>
        <end position="229"/>
    </location>
</feature>
<dbReference type="STRING" id="1238182.C882_3008"/>
<feature type="transmembrane region" description="Helical" evidence="2">
    <location>
        <begin position="138"/>
        <end position="159"/>
    </location>
</feature>
<feature type="transmembrane region" description="Helical" evidence="2">
    <location>
        <begin position="260"/>
        <end position="279"/>
    </location>
</feature>
<evidence type="ECO:0000313" key="4">
    <source>
        <dbReference type="Proteomes" id="UP000009881"/>
    </source>
</evidence>
<feature type="coiled-coil region" evidence="1">
    <location>
        <begin position="56"/>
        <end position="83"/>
    </location>
</feature>
<feature type="transmembrane region" description="Helical" evidence="2">
    <location>
        <begin position="171"/>
        <end position="194"/>
    </location>
</feature>
<dbReference type="RefSeq" id="WP_009539205.1">
    <property type="nucleotide sequence ID" value="NZ_ANHY01000004.1"/>
</dbReference>
<sequence length="471" mass="52881">MLEHDIDVDGLARDLDIENKAIQQGQMNQPGPGATDFDVPQRDIVQRIGELLDQARRESRDALDRHKTRREQIEREMANLRIEDIPKEADSAIERAEHEHRPGLVKAREHERRMLREVRVFQARHKCRREPSYPDSFILHWAIVGGIVLAESIANSYFFAKGSDLGLLGGLFQALLISLVNVVPALLIGSRVLPYVHPLVDQNLRIAASAGLGLYGVLLVTFNLAVAHYRAVLESDPFTAIVQAIPNLIRSPFGINNLDAWILFGLGTVFAIIAMIKAFKADDPLPGYGRLHRAYKEAEANYLERRQAITTAINGAIDEHRVKADAMVATGQAHVREYSDLIDRSRAVCNDYTRHANALEEACNLLLFTYRAQNSEIRTANNPPYWNDKYSFGKHLRMALPDLKDEERNLEQFNVAVKDMRGKIGDTLDALRSLNSRKLEDTSAFFREVEEEAERLLKRDGPAPAAGAAAA</sequence>
<evidence type="ECO:0008006" key="5">
    <source>
        <dbReference type="Google" id="ProtNLM"/>
    </source>
</evidence>